<proteinExistence type="predicted"/>
<sequence length="378" mass="41444">MSSPCLTGGGRTLGFELDLVKASSPLSRSLQSSSPSSTISESSSSQLTISNKKPRTPRKRPNQSYNEAAALLSSTYPSIFSSSSLRHHPAFPHESPPLLPPFPNLSDSAFLLREPSPEKPSFGTQSSSSPASFCVASTAPQPIQVDAIDDDFDAESLLDEEPSGEGIDSIFGDNPSSLSASSCVNPCIARLMGFGLRFNVNLRRALKKGDDGDWWRSPRVAVNDILPKFKALSASPPLEKSKKKKKKVEKEETKPPLECNGGKEKATTLARLNLKLDYSEVMKCWADKDSPFGDSGLPESSADDLLMDLFLETENGVGGGREACVQRYKEKRRTRLFSKKIRYQVRKVNADRRPRMKASGRFVKSPALLHETMEEESL</sequence>
<evidence type="ECO:0000313" key="2">
    <source>
        <dbReference type="Proteomes" id="UP000827976"/>
    </source>
</evidence>
<organism evidence="1 2">
    <name type="scientific">Dioscorea alata</name>
    <name type="common">Purple yam</name>
    <dbReference type="NCBI Taxonomy" id="55571"/>
    <lineage>
        <taxon>Eukaryota</taxon>
        <taxon>Viridiplantae</taxon>
        <taxon>Streptophyta</taxon>
        <taxon>Embryophyta</taxon>
        <taxon>Tracheophyta</taxon>
        <taxon>Spermatophyta</taxon>
        <taxon>Magnoliopsida</taxon>
        <taxon>Liliopsida</taxon>
        <taxon>Dioscoreales</taxon>
        <taxon>Dioscoreaceae</taxon>
        <taxon>Dioscorea</taxon>
    </lineage>
</organism>
<gene>
    <name evidence="1" type="ORF">IHE45_03G005800</name>
</gene>
<dbReference type="Proteomes" id="UP000827976">
    <property type="component" value="Chromosome 3"/>
</dbReference>
<evidence type="ECO:0000313" key="1">
    <source>
        <dbReference type="EMBL" id="KAH7688038.1"/>
    </source>
</evidence>
<accession>A0ACB7WJ50</accession>
<name>A0ACB7WJ50_DIOAL</name>
<keyword evidence="2" id="KW-1185">Reference proteome</keyword>
<dbReference type="EMBL" id="CM037013">
    <property type="protein sequence ID" value="KAH7688038.1"/>
    <property type="molecule type" value="Genomic_DNA"/>
</dbReference>
<reference evidence="2" key="1">
    <citation type="journal article" date="2022" name="Nat. Commun.">
        <title>Chromosome evolution and the genetic basis of agronomically important traits in greater yam.</title>
        <authorList>
            <person name="Bredeson J.V."/>
            <person name="Lyons J.B."/>
            <person name="Oniyinde I.O."/>
            <person name="Okereke N.R."/>
            <person name="Kolade O."/>
            <person name="Nnabue I."/>
            <person name="Nwadili C.O."/>
            <person name="Hribova E."/>
            <person name="Parker M."/>
            <person name="Nwogha J."/>
            <person name="Shu S."/>
            <person name="Carlson J."/>
            <person name="Kariba R."/>
            <person name="Muthemba S."/>
            <person name="Knop K."/>
            <person name="Barton G.J."/>
            <person name="Sherwood A.V."/>
            <person name="Lopez-Montes A."/>
            <person name="Asiedu R."/>
            <person name="Jamnadass R."/>
            <person name="Muchugi A."/>
            <person name="Goodstein D."/>
            <person name="Egesi C.N."/>
            <person name="Featherston J."/>
            <person name="Asfaw A."/>
            <person name="Simpson G.G."/>
            <person name="Dolezel J."/>
            <person name="Hendre P.S."/>
            <person name="Van Deynze A."/>
            <person name="Kumar P.L."/>
            <person name="Obidiegwu J.E."/>
            <person name="Bhattacharjee R."/>
            <person name="Rokhsar D.S."/>
        </authorList>
    </citation>
    <scope>NUCLEOTIDE SEQUENCE [LARGE SCALE GENOMIC DNA]</scope>
    <source>
        <strain evidence="2">cv. TDa95/00328</strain>
    </source>
</reference>
<protein>
    <submittedName>
        <fullName evidence="1">CCT domain-containing protein</fullName>
    </submittedName>
</protein>
<comment type="caution">
    <text evidence="1">The sequence shown here is derived from an EMBL/GenBank/DDBJ whole genome shotgun (WGS) entry which is preliminary data.</text>
</comment>